<dbReference type="Pfam" id="PF01569">
    <property type="entry name" value="PAP2"/>
    <property type="match status" value="1"/>
</dbReference>
<dbReference type="OrthoDB" id="9780507at2"/>
<proteinExistence type="predicted"/>
<dbReference type="EMBL" id="PGGM01000006">
    <property type="protein sequence ID" value="PSH63722.1"/>
    <property type="molecule type" value="Genomic_DNA"/>
</dbReference>
<dbReference type="SUPFAM" id="SSF48317">
    <property type="entry name" value="Acid phosphatase/Vanadium-dependent haloperoxidase"/>
    <property type="match status" value="1"/>
</dbReference>
<comment type="subcellular location">
    <subcellularLocation>
        <location evidence="1">Cell membrane</location>
        <topology evidence="1">Multi-pass membrane protein</topology>
    </subcellularLocation>
</comment>
<organism evidence="9 10">
    <name type="scientific">Phyllobacterium sophorae</name>
    <dbReference type="NCBI Taxonomy" id="1520277"/>
    <lineage>
        <taxon>Bacteria</taxon>
        <taxon>Pseudomonadati</taxon>
        <taxon>Pseudomonadota</taxon>
        <taxon>Alphaproteobacteria</taxon>
        <taxon>Hyphomicrobiales</taxon>
        <taxon>Phyllobacteriaceae</taxon>
        <taxon>Phyllobacterium</taxon>
    </lineage>
</organism>
<evidence type="ECO:0000256" key="4">
    <source>
        <dbReference type="ARBA" id="ARBA00022801"/>
    </source>
</evidence>
<evidence type="ECO:0000256" key="2">
    <source>
        <dbReference type="ARBA" id="ARBA00022475"/>
    </source>
</evidence>
<reference evidence="10" key="1">
    <citation type="submission" date="2017-11" db="EMBL/GenBank/DDBJ databases">
        <authorList>
            <person name="Kuznetsova I."/>
            <person name="Sazanova A."/>
            <person name="Chirak E."/>
            <person name="Safronova V."/>
            <person name="Willems A."/>
        </authorList>
    </citation>
    <scope>NUCLEOTIDE SEQUENCE [LARGE SCALE GENOMIC DNA]</scope>
    <source>
        <strain evidence="10">CCBAU 03422</strain>
    </source>
</reference>
<feature type="transmembrane region" description="Helical" evidence="7">
    <location>
        <begin position="183"/>
        <end position="205"/>
    </location>
</feature>
<evidence type="ECO:0000313" key="9">
    <source>
        <dbReference type="EMBL" id="PSH63722.1"/>
    </source>
</evidence>
<keyword evidence="2" id="KW-1003">Cell membrane</keyword>
<dbReference type="PANTHER" id="PTHR14969:SF62">
    <property type="entry name" value="DECAPRENYLPHOSPHORYL-5-PHOSPHORIBOSE PHOSPHATASE RV3807C-RELATED"/>
    <property type="match status" value="1"/>
</dbReference>
<sequence>MNDGRIDETVIVARVIATMGKPGIDTKFRRLLIHEVVSTSCMHWEKSIMPPRAGCNRRECLLTRNEKMTKTAQAQSALRRAGRSIARFLRRMQVPAYPGSPPAWTNGMSMAAVLIFFLILLLHPYDEPLSRNLSSYGPLSRVRHLTDIGLSQWYLIPAFAIAVCLIGIDWSNIARHRRIRFGLVYAQATFAFWAIALSGILTNIAKFLIGRARPKFIDTLGATSFSPLEAGYNFASFPSGHSTTMGAVGAVLALWFPRWRAPVILGTMFIAFTRIIARAHYPTDVLAGYTVGFLCSVALARFLAGRRTAFLFDGTRFWPTLRFRERFWRPESNLNKK</sequence>
<dbReference type="SMART" id="SM00014">
    <property type="entry name" value="acidPPc"/>
    <property type="match status" value="1"/>
</dbReference>
<evidence type="ECO:0000256" key="6">
    <source>
        <dbReference type="ARBA" id="ARBA00023136"/>
    </source>
</evidence>
<keyword evidence="6 7" id="KW-0472">Membrane</keyword>
<evidence type="ECO:0000256" key="7">
    <source>
        <dbReference type="SAM" id="Phobius"/>
    </source>
</evidence>
<evidence type="ECO:0000313" key="10">
    <source>
        <dbReference type="Proteomes" id="UP000241764"/>
    </source>
</evidence>
<dbReference type="Gene3D" id="1.20.144.10">
    <property type="entry name" value="Phosphatidic acid phosphatase type 2/haloperoxidase"/>
    <property type="match status" value="1"/>
</dbReference>
<keyword evidence="5 7" id="KW-1133">Transmembrane helix</keyword>
<dbReference type="GO" id="GO:0005886">
    <property type="term" value="C:plasma membrane"/>
    <property type="evidence" value="ECO:0007669"/>
    <property type="project" value="UniProtKB-SubCell"/>
</dbReference>
<feature type="transmembrane region" description="Helical" evidence="7">
    <location>
        <begin position="107"/>
        <end position="125"/>
    </location>
</feature>
<feature type="transmembrane region" description="Helical" evidence="7">
    <location>
        <begin position="263"/>
        <end position="281"/>
    </location>
</feature>
<dbReference type="InterPro" id="IPR036938">
    <property type="entry name" value="PAP2/HPO_sf"/>
</dbReference>
<comment type="caution">
    <text evidence="9">The sequence shown here is derived from an EMBL/GenBank/DDBJ whole genome shotgun (WGS) entry which is preliminary data.</text>
</comment>
<gene>
    <name evidence="9" type="ORF">CU103_15170</name>
</gene>
<dbReference type="GO" id="GO:0016787">
    <property type="term" value="F:hydrolase activity"/>
    <property type="evidence" value="ECO:0007669"/>
    <property type="project" value="UniProtKB-KW"/>
</dbReference>
<protein>
    <recommendedName>
        <fullName evidence="8">Phosphatidic acid phosphatase type 2/haloperoxidase domain-containing protein</fullName>
    </recommendedName>
</protein>
<accession>A0A2P7BBB5</accession>
<evidence type="ECO:0000256" key="1">
    <source>
        <dbReference type="ARBA" id="ARBA00004651"/>
    </source>
</evidence>
<feature type="domain" description="Phosphatidic acid phosphatase type 2/haloperoxidase" evidence="8">
    <location>
        <begin position="188"/>
        <end position="300"/>
    </location>
</feature>
<dbReference type="PANTHER" id="PTHR14969">
    <property type="entry name" value="SPHINGOSINE-1-PHOSPHATE PHOSPHOHYDROLASE"/>
    <property type="match status" value="1"/>
</dbReference>
<dbReference type="AlphaFoldDB" id="A0A2P7BBB5"/>
<evidence type="ECO:0000256" key="5">
    <source>
        <dbReference type="ARBA" id="ARBA00022989"/>
    </source>
</evidence>
<name>A0A2P7BBB5_9HYPH</name>
<feature type="transmembrane region" description="Helical" evidence="7">
    <location>
        <begin position="153"/>
        <end position="171"/>
    </location>
</feature>
<keyword evidence="4" id="KW-0378">Hydrolase</keyword>
<evidence type="ECO:0000259" key="8">
    <source>
        <dbReference type="SMART" id="SM00014"/>
    </source>
</evidence>
<dbReference type="InterPro" id="IPR000326">
    <property type="entry name" value="PAP2/HPO"/>
</dbReference>
<evidence type="ECO:0000256" key="3">
    <source>
        <dbReference type="ARBA" id="ARBA00022692"/>
    </source>
</evidence>
<keyword evidence="3 7" id="KW-0812">Transmembrane</keyword>
<feature type="transmembrane region" description="Helical" evidence="7">
    <location>
        <begin position="234"/>
        <end position="256"/>
    </location>
</feature>
<dbReference type="Proteomes" id="UP000241764">
    <property type="component" value="Unassembled WGS sequence"/>
</dbReference>
<feature type="transmembrane region" description="Helical" evidence="7">
    <location>
        <begin position="287"/>
        <end position="304"/>
    </location>
</feature>
<keyword evidence="10" id="KW-1185">Reference proteome</keyword>